<gene>
    <name evidence="2" type="ORF">NYO98_04775</name>
</gene>
<accession>A0ABT4C9E7</accession>
<evidence type="ECO:0000256" key="1">
    <source>
        <dbReference type="SAM" id="Phobius"/>
    </source>
</evidence>
<dbReference type="Proteomes" id="UP001074726">
    <property type="component" value="Unassembled WGS sequence"/>
</dbReference>
<name>A0ABT4C9E7_9ACTN</name>
<reference evidence="2" key="1">
    <citation type="submission" date="2022-08" db="EMBL/GenBank/DDBJ databases">
        <title>Genome sequencing of Nocardioides sp. STR2.</title>
        <authorList>
            <person name="So Y."/>
        </authorList>
    </citation>
    <scope>NUCLEOTIDE SEQUENCE</scope>
    <source>
        <strain evidence="2">STR2</strain>
    </source>
</reference>
<dbReference type="RefSeq" id="WP_268110380.1">
    <property type="nucleotide sequence ID" value="NZ_JAPPUX010000001.1"/>
</dbReference>
<feature type="transmembrane region" description="Helical" evidence="1">
    <location>
        <begin position="7"/>
        <end position="24"/>
    </location>
</feature>
<keyword evidence="3" id="KW-1185">Reference proteome</keyword>
<organism evidence="2 3">
    <name type="scientific">Nocardioides pini</name>
    <dbReference type="NCBI Taxonomy" id="2975053"/>
    <lineage>
        <taxon>Bacteria</taxon>
        <taxon>Bacillati</taxon>
        <taxon>Actinomycetota</taxon>
        <taxon>Actinomycetes</taxon>
        <taxon>Propionibacteriales</taxon>
        <taxon>Nocardioidaceae</taxon>
        <taxon>Nocardioides</taxon>
    </lineage>
</organism>
<feature type="transmembrane region" description="Helical" evidence="1">
    <location>
        <begin position="36"/>
        <end position="54"/>
    </location>
</feature>
<evidence type="ECO:0000313" key="3">
    <source>
        <dbReference type="Proteomes" id="UP001074726"/>
    </source>
</evidence>
<keyword evidence="1" id="KW-1133">Transmembrane helix</keyword>
<dbReference type="EMBL" id="JAPPUX010000001">
    <property type="protein sequence ID" value="MCY4725584.1"/>
    <property type="molecule type" value="Genomic_DNA"/>
</dbReference>
<evidence type="ECO:0000313" key="2">
    <source>
        <dbReference type="EMBL" id="MCY4725584.1"/>
    </source>
</evidence>
<sequence>MRPYLQYFGAGFTALGVLTVIFSITSPEQGGGIDTIVMGVVAFFVGIAAYVYGAREDAAD</sequence>
<keyword evidence="1" id="KW-0812">Transmembrane</keyword>
<protein>
    <submittedName>
        <fullName evidence="2">Uncharacterized protein</fullName>
    </submittedName>
</protein>
<proteinExistence type="predicted"/>
<keyword evidence="1" id="KW-0472">Membrane</keyword>
<comment type="caution">
    <text evidence="2">The sequence shown here is derived from an EMBL/GenBank/DDBJ whole genome shotgun (WGS) entry which is preliminary data.</text>
</comment>